<feature type="non-terminal residue" evidence="2">
    <location>
        <position position="624"/>
    </location>
</feature>
<feature type="region of interest" description="Disordered" evidence="1">
    <location>
        <begin position="356"/>
        <end position="404"/>
    </location>
</feature>
<proteinExistence type="predicted"/>
<feature type="compositionally biased region" description="Basic and acidic residues" evidence="1">
    <location>
        <begin position="277"/>
        <end position="296"/>
    </location>
</feature>
<comment type="caution">
    <text evidence="2">The sequence shown here is derived from an EMBL/GenBank/DDBJ whole genome shotgun (WGS) entry which is preliminary data.</text>
</comment>
<keyword evidence="3" id="KW-1185">Reference proteome</keyword>
<dbReference type="OrthoDB" id="2803783at2759"/>
<accession>A0A9W8J1V4</accession>
<feature type="compositionally biased region" description="Polar residues" evidence="1">
    <location>
        <begin position="252"/>
        <end position="269"/>
    </location>
</feature>
<dbReference type="Proteomes" id="UP001140091">
    <property type="component" value="Unassembled WGS sequence"/>
</dbReference>
<evidence type="ECO:0000313" key="2">
    <source>
        <dbReference type="EMBL" id="KAJ2924238.1"/>
    </source>
</evidence>
<organism evidence="2 3">
    <name type="scientific">Candolleomyces eurysporus</name>
    <dbReference type="NCBI Taxonomy" id="2828524"/>
    <lineage>
        <taxon>Eukaryota</taxon>
        <taxon>Fungi</taxon>
        <taxon>Dikarya</taxon>
        <taxon>Basidiomycota</taxon>
        <taxon>Agaricomycotina</taxon>
        <taxon>Agaricomycetes</taxon>
        <taxon>Agaricomycetidae</taxon>
        <taxon>Agaricales</taxon>
        <taxon>Agaricineae</taxon>
        <taxon>Psathyrellaceae</taxon>
        <taxon>Candolleomyces</taxon>
    </lineage>
</organism>
<feature type="region of interest" description="Disordered" evidence="1">
    <location>
        <begin position="240"/>
        <end position="296"/>
    </location>
</feature>
<evidence type="ECO:0000256" key="1">
    <source>
        <dbReference type="SAM" id="MobiDB-lite"/>
    </source>
</evidence>
<gene>
    <name evidence="2" type="ORF">H1R20_g12856</name>
</gene>
<sequence length="624" mass="68799">MGKRWANIPQWDWMTERIPQYKERAALGLKREFFKETTEDLIKTFTLAPTEEAIRVLGLETARQAVWDLYSSQAHPVYQKLYWEKGLEECVNDECKHLHGGPLSQLDAQKRFAVCNRIILELYKRESEEVHHIVNEAREGRRTDPLTNEDISRNLTELPRTLKQFGENIVSKTDWSGVIAFGGPHPSYDGKVYTYIHPVGTTKEGLTFDEFLGKEAYLEWVSQLDAFFDACYDDDDRARCSGGSTPAAAGQSRGTNKSGLSPSSSNTLLENAVPKQPENKQEDRRQSQALKSEYERTREINMARNKIVLGILDSTIGCGEEPEVLVKELTKVGIELDAQELKQTLDKIKLLCSRSPTTDHDAGSPPQSLTNSVDGDPLPKEPVASTTEGSGVPAVPVNGQHVDAGSMPAIFQDPPAPTDVPMANEGSQHRDVVLSNSQEIPAAGNGDMRVEIKATEDSAGGGMEQAVINDDKETGKGLASKMAVSLADLEASLPSYLKPIWKYLLSVSKEDAWCSLLYHFVQFEVQDHGNGANQPEWRIKGVDSVNPSAFMREVPPDADWTSLARSGTTGIYTVVMAVSWWILKAGAEWAKDVGTLVGNITWALKAMGASGSANEIQDKETGFQ</sequence>
<dbReference type="EMBL" id="JANBPK010001235">
    <property type="protein sequence ID" value="KAJ2924238.1"/>
    <property type="molecule type" value="Genomic_DNA"/>
</dbReference>
<evidence type="ECO:0000313" key="3">
    <source>
        <dbReference type="Proteomes" id="UP001140091"/>
    </source>
</evidence>
<protein>
    <submittedName>
        <fullName evidence="2">Uncharacterized protein</fullName>
    </submittedName>
</protein>
<reference evidence="2" key="1">
    <citation type="submission" date="2022-06" db="EMBL/GenBank/DDBJ databases">
        <title>Genome Sequence of Candolleomyces eurysporus.</title>
        <authorList>
            <person name="Buettner E."/>
        </authorList>
    </citation>
    <scope>NUCLEOTIDE SEQUENCE</scope>
    <source>
        <strain evidence="2">VTCC 930004</strain>
    </source>
</reference>
<name>A0A9W8J1V4_9AGAR</name>
<dbReference type="AlphaFoldDB" id="A0A9W8J1V4"/>